<proteinExistence type="inferred from homology"/>
<protein>
    <submittedName>
        <fullName evidence="4">Glutaredoxin-like domain protein</fullName>
    </submittedName>
</protein>
<dbReference type="SUPFAM" id="SSF52833">
    <property type="entry name" value="Thioredoxin-like"/>
    <property type="match status" value="2"/>
</dbReference>
<dbReference type="GeneID" id="8828239"/>
<reference evidence="4" key="1">
    <citation type="submission" date="2010-02" db="EMBL/GenBank/DDBJ databases">
        <title>Complete sequence of Aciduliprofundum boonei T469.</title>
        <authorList>
            <consortium name="US DOE Joint Genome Institute"/>
            <person name="Lucas S."/>
            <person name="Copeland A."/>
            <person name="Lapidus A."/>
            <person name="Cheng J.-F."/>
            <person name="Bruce D."/>
            <person name="Goodwin L."/>
            <person name="Pitluck S."/>
            <person name="Saunders E."/>
            <person name="Detter J.C."/>
            <person name="Han C."/>
            <person name="Tapia R."/>
            <person name="Land M."/>
            <person name="Hauser L."/>
            <person name="Kyrpides N."/>
            <person name="Mikhailova N."/>
            <person name="Flores G."/>
            <person name="Reysenbach A.-L."/>
            <person name="Woyke T."/>
        </authorList>
    </citation>
    <scope>NUCLEOTIDE SEQUENCE</scope>
    <source>
        <strain evidence="4">T469</strain>
    </source>
</reference>
<evidence type="ECO:0000259" key="3">
    <source>
        <dbReference type="Pfam" id="PF13192"/>
    </source>
</evidence>
<dbReference type="PANTHER" id="PTHR37170:SF1">
    <property type="entry name" value="GLUTAREDOXIN-LIKE PROTEIN"/>
    <property type="match status" value="1"/>
</dbReference>
<dbReference type="OrthoDB" id="35385at2157"/>
<keyword evidence="5" id="KW-1185">Reference proteome</keyword>
<dbReference type="Gene3D" id="3.40.30.10">
    <property type="entry name" value="Glutaredoxin"/>
    <property type="match status" value="2"/>
</dbReference>
<dbReference type="AlphaFoldDB" id="B5IAV2"/>
<keyword evidence="2" id="KW-0813">Transport</keyword>
<dbReference type="HOGENOM" id="CLU_082677_0_0_2"/>
<keyword evidence="2" id="KW-0249">Electron transport</keyword>
<dbReference type="PROSITE" id="PS51354">
    <property type="entry name" value="GLUTAREDOXIN_2"/>
    <property type="match status" value="1"/>
</dbReference>
<name>B5IAV2_ACIB4</name>
<dbReference type="InterPro" id="IPR012336">
    <property type="entry name" value="Thioredoxin-like_fold"/>
</dbReference>
<dbReference type="STRING" id="439481.Aboo_1277"/>
<evidence type="ECO:0000313" key="4">
    <source>
        <dbReference type="EMBL" id="ADD09085.1"/>
    </source>
</evidence>
<dbReference type="Pfam" id="PF13192">
    <property type="entry name" value="Thioredoxin_3"/>
    <property type="match status" value="2"/>
</dbReference>
<dbReference type="KEGG" id="abi:Aboo_1277"/>
<dbReference type="CDD" id="cd02973">
    <property type="entry name" value="TRX_GRX_like"/>
    <property type="match status" value="1"/>
</dbReference>
<dbReference type="eggNOG" id="arCOG01218">
    <property type="taxonomic scope" value="Archaea"/>
</dbReference>
<evidence type="ECO:0000256" key="2">
    <source>
        <dbReference type="ARBA" id="ARBA00022982"/>
    </source>
</evidence>
<accession>B5IAV2</accession>
<dbReference type="NCBIfam" id="TIGR02187">
    <property type="entry name" value="PDO_seleno_TRX"/>
    <property type="match status" value="1"/>
</dbReference>
<dbReference type="Proteomes" id="UP000001400">
    <property type="component" value="Chromosome"/>
</dbReference>
<feature type="domain" description="Thioredoxin-like fold" evidence="3">
    <location>
        <begin position="26"/>
        <end position="89"/>
    </location>
</feature>
<feature type="domain" description="Thioredoxin-like fold" evidence="3">
    <location>
        <begin position="134"/>
        <end position="209"/>
    </location>
</feature>
<dbReference type="InterPro" id="IPR036249">
    <property type="entry name" value="Thioredoxin-like_sf"/>
</dbReference>
<dbReference type="EMBL" id="CP001941">
    <property type="protein sequence ID" value="ADD09085.1"/>
    <property type="molecule type" value="Genomic_DNA"/>
</dbReference>
<evidence type="ECO:0000256" key="1">
    <source>
        <dbReference type="ARBA" id="ARBA00007787"/>
    </source>
</evidence>
<comment type="similarity">
    <text evidence="1">Belongs to the glutaredoxin family.</text>
</comment>
<dbReference type="InterPro" id="IPR011903">
    <property type="entry name" value="TON_0319-like"/>
</dbReference>
<dbReference type="PANTHER" id="PTHR37170">
    <property type="entry name" value="GLUTAREDOXIN-RELATED"/>
    <property type="match status" value="1"/>
</dbReference>
<gene>
    <name evidence="4" type="ordered locus">Aboo_1277</name>
</gene>
<sequence>MGYIQDKDKKYLKGEFDKNLKEDVYILVFVGDNCQYCGVASAIAQEVAELHPKIHFEEHRIGDDLSEEYGLKNAPTVVITDKEKYGGRIRYVGLPSGYEFSSMIEDIIDVSRRTAEVSQEVLEKLMKIDKPIIIQIFVTPTCPYCPRAVRTSHRFAILNENITGEMVEAMEFPEWADKWKVMSVPHIVINEDVQFIGAYPDEQYIEYVIQAYEKMR</sequence>
<dbReference type="RefSeq" id="WP_008083077.1">
    <property type="nucleotide sequence ID" value="NC_013926.1"/>
</dbReference>
<evidence type="ECO:0000313" key="5">
    <source>
        <dbReference type="Proteomes" id="UP000001400"/>
    </source>
</evidence>
<organism evidence="4 5">
    <name type="scientific">Aciduliprofundum boonei (strain DSM 19572 / T469)</name>
    <dbReference type="NCBI Taxonomy" id="439481"/>
    <lineage>
        <taxon>Archaea</taxon>
        <taxon>Methanobacteriati</taxon>
        <taxon>Thermoplasmatota</taxon>
        <taxon>DHVE2 group</taxon>
        <taxon>Candidatus Aciduliprofundum</taxon>
    </lineage>
</organism>